<comment type="caution">
    <text evidence="3">The sequence shown here is derived from an EMBL/GenBank/DDBJ whole genome shotgun (WGS) entry which is preliminary data.</text>
</comment>
<feature type="region of interest" description="Disordered" evidence="1">
    <location>
        <begin position="1"/>
        <end position="23"/>
    </location>
</feature>
<dbReference type="Pfam" id="PF08387">
    <property type="entry name" value="FBD"/>
    <property type="match status" value="1"/>
</dbReference>
<dbReference type="AlphaFoldDB" id="A0AAV6HUQ6"/>
<organism evidence="3 4">
    <name type="scientific">Rhododendron griersonianum</name>
    <dbReference type="NCBI Taxonomy" id="479676"/>
    <lineage>
        <taxon>Eukaryota</taxon>
        <taxon>Viridiplantae</taxon>
        <taxon>Streptophyta</taxon>
        <taxon>Embryophyta</taxon>
        <taxon>Tracheophyta</taxon>
        <taxon>Spermatophyta</taxon>
        <taxon>Magnoliopsida</taxon>
        <taxon>eudicotyledons</taxon>
        <taxon>Gunneridae</taxon>
        <taxon>Pentapetalae</taxon>
        <taxon>asterids</taxon>
        <taxon>Ericales</taxon>
        <taxon>Ericaceae</taxon>
        <taxon>Ericoideae</taxon>
        <taxon>Rhodoreae</taxon>
        <taxon>Rhododendron</taxon>
    </lineage>
</organism>
<evidence type="ECO:0000313" key="4">
    <source>
        <dbReference type="Proteomes" id="UP000823749"/>
    </source>
</evidence>
<dbReference type="PANTHER" id="PTHR31900:SF32">
    <property type="entry name" value="F-BOX_RNI_FBD-LIKE DOMAIN PROTEIN"/>
    <property type="match status" value="1"/>
</dbReference>
<evidence type="ECO:0000259" key="2">
    <source>
        <dbReference type="SMART" id="SM00579"/>
    </source>
</evidence>
<gene>
    <name evidence="3" type="ORF">RHGRI_037493</name>
</gene>
<protein>
    <recommendedName>
        <fullName evidence="2">FBD domain-containing protein</fullName>
    </recommendedName>
</protein>
<dbReference type="PANTHER" id="PTHR31900">
    <property type="entry name" value="F-BOX/RNI SUPERFAMILY PROTEIN-RELATED"/>
    <property type="match status" value="1"/>
</dbReference>
<dbReference type="EMBL" id="JACTNZ010000013">
    <property type="protein sequence ID" value="KAG5516767.1"/>
    <property type="molecule type" value="Genomic_DNA"/>
</dbReference>
<dbReference type="InterPro" id="IPR050232">
    <property type="entry name" value="FBL13/AtMIF1-like"/>
</dbReference>
<keyword evidence="4" id="KW-1185">Reference proteome</keyword>
<reference evidence="3 4" key="1">
    <citation type="submission" date="2020-08" db="EMBL/GenBank/DDBJ databases">
        <title>Plant Genome Project.</title>
        <authorList>
            <person name="Zhang R.-G."/>
        </authorList>
    </citation>
    <scope>NUCLEOTIDE SEQUENCE [LARGE SCALE GENOMIC DNA]</scope>
    <source>
        <strain evidence="3">WSP0</strain>
        <tissue evidence="3">Leaf</tissue>
    </source>
</reference>
<proteinExistence type="predicted"/>
<accession>A0AAV6HUQ6</accession>
<sequence length="374" mass="43300">MSSQLNSDLNHPPSPDFDLQSSDSDDYLAFSLRTQPSSKRPRTSGRVLSKRWQYLWTYSTSLVFRDSSDFGDKCVGDFVEFVDKTIVLCTCSKLKKFGVWFSYKPGYTSNVNLWIRFATGRGAEELQLDFDNSEVYEDGSYYLLPQHLYTNSSNASVKKLIPRDIWEHQEEEVEEGYRIDEFHSVIDISAPHLHLLGISGRLGDKIYRLGNVSSLVDSILNFHERIDSDDSNDYERYSNMLGGLLQSLLHVKKMTLGNWAIENLLTHSLFAALLLQIPGLCNFDEKHYWTSKYRFFRCLMFCLKKVEFIGLVGSELDLYLSFVQFILENAMVLQKMVIDKLMESCQWKEEFVRATQKLLSFPRSSRNAVVLFYP</sequence>
<name>A0AAV6HUQ6_9ERIC</name>
<dbReference type="InterPro" id="IPR006566">
    <property type="entry name" value="FBD"/>
</dbReference>
<evidence type="ECO:0000256" key="1">
    <source>
        <dbReference type="SAM" id="MobiDB-lite"/>
    </source>
</evidence>
<feature type="domain" description="FBD" evidence="2">
    <location>
        <begin position="297"/>
        <end position="373"/>
    </location>
</feature>
<dbReference type="SMART" id="SM00579">
    <property type="entry name" value="FBD"/>
    <property type="match status" value="1"/>
</dbReference>
<evidence type="ECO:0000313" key="3">
    <source>
        <dbReference type="EMBL" id="KAG5516767.1"/>
    </source>
</evidence>
<dbReference type="Proteomes" id="UP000823749">
    <property type="component" value="Chromosome 13"/>
</dbReference>